<evidence type="ECO:0000313" key="1">
    <source>
        <dbReference type="EMBL" id="KAL0304661.1"/>
    </source>
</evidence>
<proteinExistence type="predicted"/>
<organism evidence="1">
    <name type="scientific">Sesamum calycinum</name>
    <dbReference type="NCBI Taxonomy" id="2727403"/>
    <lineage>
        <taxon>Eukaryota</taxon>
        <taxon>Viridiplantae</taxon>
        <taxon>Streptophyta</taxon>
        <taxon>Embryophyta</taxon>
        <taxon>Tracheophyta</taxon>
        <taxon>Spermatophyta</taxon>
        <taxon>Magnoliopsida</taxon>
        <taxon>eudicotyledons</taxon>
        <taxon>Gunneridae</taxon>
        <taxon>Pentapetalae</taxon>
        <taxon>asterids</taxon>
        <taxon>lamiids</taxon>
        <taxon>Lamiales</taxon>
        <taxon>Pedaliaceae</taxon>
        <taxon>Sesamum</taxon>
    </lineage>
</organism>
<reference evidence="1" key="2">
    <citation type="journal article" date="2024" name="Plant">
        <title>Genomic evolution and insights into agronomic trait innovations of Sesamum species.</title>
        <authorList>
            <person name="Miao H."/>
            <person name="Wang L."/>
            <person name="Qu L."/>
            <person name="Liu H."/>
            <person name="Sun Y."/>
            <person name="Le M."/>
            <person name="Wang Q."/>
            <person name="Wei S."/>
            <person name="Zheng Y."/>
            <person name="Lin W."/>
            <person name="Duan Y."/>
            <person name="Cao H."/>
            <person name="Xiong S."/>
            <person name="Wang X."/>
            <person name="Wei L."/>
            <person name="Li C."/>
            <person name="Ma Q."/>
            <person name="Ju M."/>
            <person name="Zhao R."/>
            <person name="Li G."/>
            <person name="Mu C."/>
            <person name="Tian Q."/>
            <person name="Mei H."/>
            <person name="Zhang T."/>
            <person name="Gao T."/>
            <person name="Zhang H."/>
        </authorList>
    </citation>
    <scope>NUCLEOTIDE SEQUENCE</scope>
    <source>
        <strain evidence="1">KEN8</strain>
    </source>
</reference>
<gene>
    <name evidence="1" type="ORF">Scaly_2562000</name>
</gene>
<name>A0AAW2KFD4_9LAMI</name>
<reference evidence="1" key="1">
    <citation type="submission" date="2020-06" db="EMBL/GenBank/DDBJ databases">
        <authorList>
            <person name="Li T."/>
            <person name="Hu X."/>
            <person name="Zhang T."/>
            <person name="Song X."/>
            <person name="Zhang H."/>
            <person name="Dai N."/>
            <person name="Sheng W."/>
            <person name="Hou X."/>
            <person name="Wei L."/>
        </authorList>
    </citation>
    <scope>NUCLEOTIDE SEQUENCE</scope>
    <source>
        <strain evidence="1">KEN8</strain>
        <tissue evidence="1">Leaf</tissue>
    </source>
</reference>
<sequence>MESIVSTIPLIERGSRWKVGDGSKIRIWKDRWLPCGLSFKVYSPPRILDENARAAKLIHDDGRSWKENLVHAYHIARTIDEEERRQCSTIQISQSWISFGNPGCLTVLSCLHGNFARMQFPQPPIWLRERLMWALSNLPWGVVNNWNGGCEEWIQTCFDRLDEDDFA</sequence>
<dbReference type="EMBL" id="JACGWM010000475">
    <property type="protein sequence ID" value="KAL0304661.1"/>
    <property type="molecule type" value="Genomic_DNA"/>
</dbReference>
<protein>
    <submittedName>
        <fullName evidence="1">Uncharacterized protein</fullName>
    </submittedName>
</protein>
<dbReference type="AlphaFoldDB" id="A0AAW2KFD4"/>
<accession>A0AAW2KFD4</accession>
<comment type="caution">
    <text evidence="1">The sequence shown here is derived from an EMBL/GenBank/DDBJ whole genome shotgun (WGS) entry which is preliminary data.</text>
</comment>